<proteinExistence type="inferred from homology"/>
<dbReference type="EMBL" id="WUEK01000003">
    <property type="protein sequence ID" value="MXG89015.1"/>
    <property type="molecule type" value="Genomic_DNA"/>
</dbReference>
<dbReference type="CDD" id="cd05233">
    <property type="entry name" value="SDR_c"/>
    <property type="match status" value="1"/>
</dbReference>
<dbReference type="PRINTS" id="PR00081">
    <property type="entry name" value="GDHRDH"/>
</dbReference>
<dbReference type="InterPro" id="IPR036291">
    <property type="entry name" value="NAD(P)-bd_dom_sf"/>
</dbReference>
<dbReference type="AlphaFoldDB" id="A0A6L7EXH6"/>
<dbReference type="Gene3D" id="3.40.50.720">
    <property type="entry name" value="NAD(P)-binding Rossmann-like Domain"/>
    <property type="match status" value="1"/>
</dbReference>
<protein>
    <submittedName>
        <fullName evidence="3">SDR family oxidoreductase</fullName>
    </submittedName>
</protein>
<dbReference type="RefSeq" id="WP_160876051.1">
    <property type="nucleotide sequence ID" value="NZ_WUEK01000003.1"/>
</dbReference>
<accession>A0A6L7EXH6</accession>
<evidence type="ECO:0000256" key="1">
    <source>
        <dbReference type="ARBA" id="ARBA00006484"/>
    </source>
</evidence>
<sequence>MPETTRVAVVTGGGAGIGGTTAEHLLRAGWTVHTLDLGPTGPEGAHHHVVDVADEAAQLAVADEVGPVDALVTAAGINLRPHDGPAQRLDLGAWHQTLDVNLTGTMLSVRAFYPRLRDAGAIVTLGSVAGIGAMTWADAYTASKGAIVALTRSWAVDYARYGIRVNCVCPGSTETAMMDGVREAFAEDSQVQLPQQRMATRDEVASVVAFLCGPDSTYVSGAVVPVDGGATANVGGMPFPRRRPRP</sequence>
<dbReference type="InterPro" id="IPR002347">
    <property type="entry name" value="SDR_fam"/>
</dbReference>
<comment type="similarity">
    <text evidence="1">Belongs to the short-chain dehydrogenases/reductases (SDR) family.</text>
</comment>
<gene>
    <name evidence="3" type="ORF">GRQ65_05575</name>
</gene>
<dbReference type="PANTHER" id="PTHR42760:SF133">
    <property type="entry name" value="3-OXOACYL-[ACYL-CARRIER-PROTEIN] REDUCTASE"/>
    <property type="match status" value="1"/>
</dbReference>
<dbReference type="GO" id="GO:0016616">
    <property type="term" value="F:oxidoreductase activity, acting on the CH-OH group of donors, NAD or NADP as acceptor"/>
    <property type="evidence" value="ECO:0007669"/>
    <property type="project" value="TreeGrafter"/>
</dbReference>
<dbReference type="PRINTS" id="PR00080">
    <property type="entry name" value="SDRFAMILY"/>
</dbReference>
<dbReference type="PROSITE" id="PS00061">
    <property type="entry name" value="ADH_SHORT"/>
    <property type="match status" value="1"/>
</dbReference>
<dbReference type="PANTHER" id="PTHR42760">
    <property type="entry name" value="SHORT-CHAIN DEHYDROGENASES/REDUCTASES FAMILY MEMBER"/>
    <property type="match status" value="1"/>
</dbReference>
<name>A0A6L7EXH6_9ACTN</name>
<dbReference type="SUPFAM" id="SSF51735">
    <property type="entry name" value="NAD(P)-binding Rossmann-fold domains"/>
    <property type="match status" value="1"/>
</dbReference>
<evidence type="ECO:0000313" key="3">
    <source>
        <dbReference type="EMBL" id="MXG89015.1"/>
    </source>
</evidence>
<dbReference type="FunFam" id="3.40.50.720:FF:000084">
    <property type="entry name" value="Short-chain dehydrogenase reductase"/>
    <property type="match status" value="1"/>
</dbReference>
<keyword evidence="2" id="KW-0560">Oxidoreductase</keyword>
<comment type="caution">
    <text evidence="3">The sequence shown here is derived from an EMBL/GenBank/DDBJ whole genome shotgun (WGS) entry which is preliminary data.</text>
</comment>
<dbReference type="InterPro" id="IPR020904">
    <property type="entry name" value="Sc_DH/Rdtase_CS"/>
</dbReference>
<dbReference type="Pfam" id="PF13561">
    <property type="entry name" value="adh_short_C2"/>
    <property type="match status" value="1"/>
</dbReference>
<keyword evidence="4" id="KW-1185">Reference proteome</keyword>
<reference evidence="3 4" key="1">
    <citation type="submission" date="2019-12" db="EMBL/GenBank/DDBJ databases">
        <authorList>
            <person name="Kun Z."/>
        </authorList>
    </citation>
    <scope>NUCLEOTIDE SEQUENCE [LARGE SCALE GENOMIC DNA]</scope>
    <source>
        <strain evidence="3 4">YIM 123512</strain>
    </source>
</reference>
<evidence type="ECO:0000313" key="4">
    <source>
        <dbReference type="Proteomes" id="UP000473325"/>
    </source>
</evidence>
<dbReference type="Proteomes" id="UP000473325">
    <property type="component" value="Unassembled WGS sequence"/>
</dbReference>
<evidence type="ECO:0000256" key="2">
    <source>
        <dbReference type="ARBA" id="ARBA00023002"/>
    </source>
</evidence>
<organism evidence="3 4">
    <name type="scientific">Nocardioides flavescens</name>
    <dbReference type="NCBI Taxonomy" id="2691959"/>
    <lineage>
        <taxon>Bacteria</taxon>
        <taxon>Bacillati</taxon>
        <taxon>Actinomycetota</taxon>
        <taxon>Actinomycetes</taxon>
        <taxon>Propionibacteriales</taxon>
        <taxon>Nocardioidaceae</taxon>
        <taxon>Nocardioides</taxon>
    </lineage>
</organism>